<dbReference type="InterPro" id="IPR037231">
    <property type="entry name" value="NAP-like_sf"/>
</dbReference>
<organism evidence="4 5">
    <name type="scientific">Pinctada imbricata</name>
    <name type="common">Atlantic pearl-oyster</name>
    <name type="synonym">Pinctada martensii</name>
    <dbReference type="NCBI Taxonomy" id="66713"/>
    <lineage>
        <taxon>Eukaryota</taxon>
        <taxon>Metazoa</taxon>
        <taxon>Spiralia</taxon>
        <taxon>Lophotrochozoa</taxon>
        <taxon>Mollusca</taxon>
        <taxon>Bivalvia</taxon>
        <taxon>Autobranchia</taxon>
        <taxon>Pteriomorphia</taxon>
        <taxon>Pterioida</taxon>
        <taxon>Pterioidea</taxon>
        <taxon>Pteriidae</taxon>
        <taxon>Pinctada</taxon>
    </lineage>
</organism>
<comment type="caution">
    <text evidence="4">The sequence shown here is derived from an EMBL/GenBank/DDBJ whole genome shotgun (WGS) entry which is preliminary data.</text>
</comment>
<dbReference type="GO" id="GO:0005634">
    <property type="term" value="C:nucleus"/>
    <property type="evidence" value="ECO:0007669"/>
    <property type="project" value="InterPro"/>
</dbReference>
<dbReference type="PANTHER" id="PTHR11875">
    <property type="entry name" value="TESTIS-SPECIFIC Y-ENCODED PROTEIN"/>
    <property type="match status" value="1"/>
</dbReference>
<dbReference type="Proteomes" id="UP001186944">
    <property type="component" value="Unassembled WGS sequence"/>
</dbReference>
<feature type="region of interest" description="Disordered" evidence="3">
    <location>
        <begin position="230"/>
        <end position="348"/>
    </location>
</feature>
<evidence type="ECO:0008006" key="6">
    <source>
        <dbReference type="Google" id="ProtNLM"/>
    </source>
</evidence>
<proteinExistence type="inferred from homology"/>
<feature type="compositionally biased region" description="Acidic residues" evidence="3">
    <location>
        <begin position="230"/>
        <end position="279"/>
    </location>
</feature>
<dbReference type="EMBL" id="VSWD01000005">
    <property type="protein sequence ID" value="KAK3103633.1"/>
    <property type="molecule type" value="Genomic_DNA"/>
</dbReference>
<dbReference type="Gene3D" id="3.30.1120.90">
    <property type="entry name" value="Nucleosome assembly protein"/>
    <property type="match status" value="1"/>
</dbReference>
<dbReference type="InterPro" id="IPR002164">
    <property type="entry name" value="NAP_family"/>
</dbReference>
<evidence type="ECO:0000313" key="4">
    <source>
        <dbReference type="EMBL" id="KAK3103633.1"/>
    </source>
</evidence>
<dbReference type="Gene3D" id="1.20.5.1500">
    <property type="match status" value="1"/>
</dbReference>
<evidence type="ECO:0000256" key="3">
    <source>
        <dbReference type="SAM" id="MobiDB-lite"/>
    </source>
</evidence>
<feature type="compositionally biased region" description="Polar residues" evidence="3">
    <location>
        <begin position="339"/>
        <end position="348"/>
    </location>
</feature>
<reference evidence="4" key="1">
    <citation type="submission" date="2019-08" db="EMBL/GenBank/DDBJ databases">
        <title>The improved chromosome-level genome for the pearl oyster Pinctada fucata martensii using PacBio sequencing and Hi-C.</title>
        <authorList>
            <person name="Zheng Z."/>
        </authorList>
    </citation>
    <scope>NUCLEOTIDE SEQUENCE</scope>
    <source>
        <strain evidence="4">ZZ-2019</strain>
        <tissue evidence="4">Adductor muscle</tissue>
    </source>
</reference>
<dbReference type="SUPFAM" id="SSF143113">
    <property type="entry name" value="NAP-like"/>
    <property type="match status" value="1"/>
</dbReference>
<dbReference type="GO" id="GO:0006334">
    <property type="term" value="P:nucleosome assembly"/>
    <property type="evidence" value="ECO:0007669"/>
    <property type="project" value="InterPro"/>
</dbReference>
<evidence type="ECO:0000256" key="2">
    <source>
        <dbReference type="RuleBase" id="RU003876"/>
    </source>
</evidence>
<sequence length="348" mass="39013">MATENGSPAKRPKLVGAEGDAPSEGDSIIQSALEEIDACQNEIDALNEKASEEILCVEQKYNKLRKPFYAKRNSHIKGIKNFWVTAFSNHPQLYNVLTDEDEECLQYLSEVEVEEFEDIKSGYRINFNFTDNPYFSDSVISKVFHLASTGVPTCTSTPVQWKDNMNLTKRKKNNRQGFFNWMQDTSDPAADEVAEVIKDDIWPNPLQYYLSNDSMENGVSDDENVDESVVVLDDDEDDDEVGEEEIYDVDDDDDEDDEIEASGEYETLDAVGDDDDEDDGAVHVLDDDEDEEGDDDDDVQEIIDEKENDEPDGDVANQEPDKENNGETAASNKEKSQNEGETGTSAGD</sequence>
<gene>
    <name evidence="4" type="ORF">FSP39_020645</name>
</gene>
<dbReference type="FunFam" id="3.30.1120.90:FF:000002">
    <property type="entry name" value="Testis-specific Y-encoded-like protein 2"/>
    <property type="match status" value="1"/>
</dbReference>
<dbReference type="AlphaFoldDB" id="A0AA88YF40"/>
<accession>A0AA88YF40</accession>
<dbReference type="Pfam" id="PF00956">
    <property type="entry name" value="NAP"/>
    <property type="match status" value="1"/>
</dbReference>
<evidence type="ECO:0000313" key="5">
    <source>
        <dbReference type="Proteomes" id="UP001186944"/>
    </source>
</evidence>
<feature type="region of interest" description="Disordered" evidence="3">
    <location>
        <begin position="1"/>
        <end position="26"/>
    </location>
</feature>
<protein>
    <recommendedName>
        <fullName evidence="6">Protein SET</fullName>
    </recommendedName>
</protein>
<name>A0AA88YF40_PINIB</name>
<feature type="compositionally biased region" description="Acidic residues" evidence="3">
    <location>
        <begin position="286"/>
        <end position="313"/>
    </location>
</feature>
<keyword evidence="5" id="KW-1185">Reference proteome</keyword>
<comment type="similarity">
    <text evidence="1 2">Belongs to the nucleosome assembly protein (NAP) family.</text>
</comment>
<evidence type="ECO:0000256" key="1">
    <source>
        <dbReference type="ARBA" id="ARBA00009947"/>
    </source>
</evidence>